<reference evidence="2 3" key="1">
    <citation type="submission" date="2024-04" db="EMBL/GenBank/DDBJ databases">
        <authorList>
            <person name="Fracassetti M."/>
        </authorList>
    </citation>
    <scope>NUCLEOTIDE SEQUENCE [LARGE SCALE GENOMIC DNA]</scope>
</reference>
<feature type="region of interest" description="Disordered" evidence="1">
    <location>
        <begin position="100"/>
        <end position="127"/>
    </location>
</feature>
<organism evidence="2 3">
    <name type="scientific">Linum trigynum</name>
    <dbReference type="NCBI Taxonomy" id="586398"/>
    <lineage>
        <taxon>Eukaryota</taxon>
        <taxon>Viridiplantae</taxon>
        <taxon>Streptophyta</taxon>
        <taxon>Embryophyta</taxon>
        <taxon>Tracheophyta</taxon>
        <taxon>Spermatophyta</taxon>
        <taxon>Magnoliopsida</taxon>
        <taxon>eudicotyledons</taxon>
        <taxon>Gunneridae</taxon>
        <taxon>Pentapetalae</taxon>
        <taxon>rosids</taxon>
        <taxon>fabids</taxon>
        <taxon>Malpighiales</taxon>
        <taxon>Linaceae</taxon>
        <taxon>Linum</taxon>
    </lineage>
</organism>
<proteinExistence type="predicted"/>
<dbReference type="Proteomes" id="UP001497516">
    <property type="component" value="Chromosome 4"/>
</dbReference>
<evidence type="ECO:0000313" key="2">
    <source>
        <dbReference type="EMBL" id="CAL1384027.1"/>
    </source>
</evidence>
<name>A0AAV2EE41_9ROSI</name>
<sequence>MNGRGMNKTSRHTKTRNGPTKNQRLCGTCRSQQAVRVEQDQVGHQGGHRLVESKHSSSQLYGMIKHGWAKPRKIKTRGLFHEPNELRVPRVPPETRQTHQVHHQQPNMSSKVAKPEEQGTPCKPTKAGHVERVPSVVKLENSKSTPKESYLLKEEKHAIYGWLVWFNSWTWQWVYTFGTLVVAKGCGNQ</sequence>
<feature type="compositionally biased region" description="Polar residues" evidence="1">
    <location>
        <begin position="16"/>
        <end position="25"/>
    </location>
</feature>
<gene>
    <name evidence="2" type="ORF">LTRI10_LOCUS25262</name>
</gene>
<protein>
    <submittedName>
        <fullName evidence="2">Uncharacterized protein</fullName>
    </submittedName>
</protein>
<keyword evidence="3" id="KW-1185">Reference proteome</keyword>
<dbReference type="AlphaFoldDB" id="A0AAV2EE41"/>
<dbReference type="EMBL" id="OZ034817">
    <property type="protein sequence ID" value="CAL1384027.1"/>
    <property type="molecule type" value="Genomic_DNA"/>
</dbReference>
<evidence type="ECO:0000313" key="3">
    <source>
        <dbReference type="Proteomes" id="UP001497516"/>
    </source>
</evidence>
<evidence type="ECO:0000256" key="1">
    <source>
        <dbReference type="SAM" id="MobiDB-lite"/>
    </source>
</evidence>
<accession>A0AAV2EE41</accession>
<feature type="region of interest" description="Disordered" evidence="1">
    <location>
        <begin position="1"/>
        <end position="25"/>
    </location>
</feature>